<dbReference type="RefSeq" id="XP_062695418.1">
    <property type="nucleotide sequence ID" value="XM_062839974.1"/>
</dbReference>
<dbReference type="EMBL" id="JAULSX010000002">
    <property type="protein sequence ID" value="KAK3497154.1"/>
    <property type="molecule type" value="Genomic_DNA"/>
</dbReference>
<sequence length="119" mass="13311">MASNDNHKKPFNKKKGKHTYNNKYGWTPEEDAAVEAFFAESPKKEGKEQMDESKSASYQAVDHKKPRARMENPLPFGNKGLAGSRFAVEEDFKLLPRGEKGLANSRFATSETTEEGSKA</sequence>
<feature type="region of interest" description="Disordered" evidence="1">
    <location>
        <begin position="1"/>
        <end position="23"/>
    </location>
</feature>
<feature type="region of interest" description="Disordered" evidence="1">
    <location>
        <begin position="100"/>
        <end position="119"/>
    </location>
</feature>
<dbReference type="GeneID" id="87877596"/>
<feature type="compositionally biased region" description="Basic residues" evidence="1">
    <location>
        <begin position="9"/>
        <end position="20"/>
    </location>
</feature>
<evidence type="ECO:0000313" key="3">
    <source>
        <dbReference type="Proteomes" id="UP001285908"/>
    </source>
</evidence>
<evidence type="ECO:0000256" key="1">
    <source>
        <dbReference type="SAM" id="MobiDB-lite"/>
    </source>
</evidence>
<feature type="compositionally biased region" description="Basic and acidic residues" evidence="1">
    <location>
        <begin position="41"/>
        <end position="54"/>
    </location>
</feature>
<feature type="region of interest" description="Disordered" evidence="1">
    <location>
        <begin position="40"/>
        <end position="81"/>
    </location>
</feature>
<proteinExistence type="predicted"/>
<keyword evidence="3" id="KW-1185">Reference proteome</keyword>
<dbReference type="AlphaFoldDB" id="A0AAJ0MU22"/>
<comment type="caution">
    <text evidence="2">The sequence shown here is derived from an EMBL/GenBank/DDBJ whole genome shotgun (WGS) entry which is preliminary data.</text>
</comment>
<protein>
    <submittedName>
        <fullName evidence="2">Uncharacterized protein</fullName>
    </submittedName>
</protein>
<accession>A0AAJ0MU22</accession>
<gene>
    <name evidence="2" type="ORF">B0T23DRAFT_426300</name>
</gene>
<evidence type="ECO:0000313" key="2">
    <source>
        <dbReference type="EMBL" id="KAK3497154.1"/>
    </source>
</evidence>
<dbReference type="Proteomes" id="UP001285908">
    <property type="component" value="Unassembled WGS sequence"/>
</dbReference>
<name>A0AAJ0MU22_9PEZI</name>
<reference evidence="2 3" key="1">
    <citation type="journal article" date="2023" name="Mol. Phylogenet. Evol.">
        <title>Genome-scale phylogeny and comparative genomics of the fungal order Sordariales.</title>
        <authorList>
            <person name="Hensen N."/>
            <person name="Bonometti L."/>
            <person name="Westerberg I."/>
            <person name="Brannstrom I.O."/>
            <person name="Guillou S."/>
            <person name="Cros-Aarteil S."/>
            <person name="Calhoun S."/>
            <person name="Haridas S."/>
            <person name="Kuo A."/>
            <person name="Mondo S."/>
            <person name="Pangilinan J."/>
            <person name="Riley R."/>
            <person name="LaButti K."/>
            <person name="Andreopoulos B."/>
            <person name="Lipzen A."/>
            <person name="Chen C."/>
            <person name="Yan M."/>
            <person name="Daum C."/>
            <person name="Ng V."/>
            <person name="Clum A."/>
            <person name="Steindorff A."/>
            <person name="Ohm R.A."/>
            <person name="Martin F."/>
            <person name="Silar P."/>
            <person name="Natvig D.O."/>
            <person name="Lalanne C."/>
            <person name="Gautier V."/>
            <person name="Ament-Velasquez S.L."/>
            <person name="Kruys A."/>
            <person name="Hutchinson M.I."/>
            <person name="Powell A.J."/>
            <person name="Barry K."/>
            <person name="Miller A.N."/>
            <person name="Grigoriev I.V."/>
            <person name="Debuchy R."/>
            <person name="Gladieux P."/>
            <person name="Hiltunen Thoren M."/>
            <person name="Johannesson H."/>
        </authorList>
    </citation>
    <scope>NUCLEOTIDE SEQUENCE [LARGE SCALE GENOMIC DNA]</scope>
    <source>
        <strain evidence="2 3">FGSC 10403</strain>
    </source>
</reference>
<organism evidence="2 3">
    <name type="scientific">Neurospora hispaniola</name>
    <dbReference type="NCBI Taxonomy" id="588809"/>
    <lineage>
        <taxon>Eukaryota</taxon>
        <taxon>Fungi</taxon>
        <taxon>Dikarya</taxon>
        <taxon>Ascomycota</taxon>
        <taxon>Pezizomycotina</taxon>
        <taxon>Sordariomycetes</taxon>
        <taxon>Sordariomycetidae</taxon>
        <taxon>Sordariales</taxon>
        <taxon>Sordariaceae</taxon>
        <taxon>Neurospora</taxon>
    </lineage>
</organism>